<feature type="chain" id="PRO_5005121864" description="Purple acid phosphatase" evidence="3">
    <location>
        <begin position="24"/>
        <end position="571"/>
    </location>
</feature>
<accession>A7S4Y3</accession>
<sequence length="571" mass="66118">MAERVFLLSCCVFVALLFGSSNGQSFYQPEQVHISATDDVTEMVVTWVTFDLTPHSIVEYNKQGYPKFELQANGTVTKFVDGGNLHRTIYIHRVTLKGLKPTQAYDYHCGGPDGWSEEFNFKARRDGVDWSPRLAIFGDLGNKNAKSLPFLQEEVQRGDYDAIIHVGDFAYNMDTDNALYGDEFMRQVQPIAAYVPYMTCPGNHEGAYNFSNYRFRFSMPGNTESLYYSFNIGPVHFISISTEFYFFTDYGLELIDHQYAWLENDLKEAAAPENRTLRPWIFLMGHRPMYCSNTDHDDCTMHESRVRTGIPELNKPGLEDILYKYGADVLIWAHEHSYEKLFPVYNRQMCNGSKEAPYTNPCAPVHIITGSAGCQENHDPFKYHFGPWTASRSLDYGYTRMTIHNKTHIYFDQFSVDKFSVDNVGHMTTRCISTLTSSVLTRSHDNKMHIYFDQFSVDNVGHMTTRRISTLTSSVLTRSHDNKMHIYFDQFSVDKFAKNLCESRALKVVDISEERANMMRLNFGTCYNDIHRSHDNKMHIYFDQFSVDKKMVVDSTWLIKDRHESYFKAHH</sequence>
<dbReference type="AlphaFoldDB" id="A7S4Y3"/>
<dbReference type="GO" id="GO:0046872">
    <property type="term" value="F:metal ion binding"/>
    <property type="evidence" value="ECO:0007669"/>
    <property type="project" value="InterPro"/>
</dbReference>
<dbReference type="PANTHER" id="PTHR45867">
    <property type="entry name" value="PURPLE ACID PHOSPHATASE"/>
    <property type="match status" value="1"/>
</dbReference>
<dbReference type="PhylomeDB" id="A7S4Y3"/>
<dbReference type="eggNOG" id="KOG1378">
    <property type="taxonomic scope" value="Eukaryota"/>
</dbReference>
<dbReference type="Gene3D" id="3.60.21.10">
    <property type="match status" value="1"/>
</dbReference>
<keyword evidence="3" id="KW-0378">Hydrolase</keyword>
<evidence type="ECO:0000256" key="1">
    <source>
        <dbReference type="ARBA" id="ARBA00022729"/>
    </source>
</evidence>
<proteinExistence type="inferred from homology"/>
<dbReference type="Pfam" id="PF14008">
    <property type="entry name" value="Metallophos_C"/>
    <property type="match status" value="1"/>
</dbReference>
<dbReference type="SUPFAM" id="SSF49363">
    <property type="entry name" value="Purple acid phosphatase, N-terminal domain"/>
    <property type="match status" value="1"/>
</dbReference>
<dbReference type="InterPro" id="IPR008963">
    <property type="entry name" value="Purple_acid_Pase-like_N"/>
</dbReference>
<dbReference type="Pfam" id="PF16656">
    <property type="entry name" value="Pur_ac_phosph_N"/>
    <property type="match status" value="1"/>
</dbReference>
<dbReference type="InterPro" id="IPR025733">
    <property type="entry name" value="PAPs_C"/>
</dbReference>
<evidence type="ECO:0000313" key="8">
    <source>
        <dbReference type="Proteomes" id="UP000001593"/>
    </source>
</evidence>
<name>A7S4Y3_NEMVE</name>
<feature type="domain" description="Calcineurin-like phosphoesterase" evidence="4">
    <location>
        <begin position="133"/>
        <end position="338"/>
    </location>
</feature>
<dbReference type="GO" id="GO:0003993">
    <property type="term" value="F:acid phosphatase activity"/>
    <property type="evidence" value="ECO:0007669"/>
    <property type="project" value="UniProtKB-EC"/>
</dbReference>
<dbReference type="InterPro" id="IPR029052">
    <property type="entry name" value="Metallo-depent_PP-like"/>
</dbReference>
<dbReference type="CDD" id="cd00839">
    <property type="entry name" value="MPP_PAPs"/>
    <property type="match status" value="1"/>
</dbReference>
<comment type="catalytic activity">
    <reaction evidence="3">
        <text>a phosphate monoester + H2O = an alcohol + phosphate</text>
        <dbReference type="Rhea" id="RHEA:15017"/>
        <dbReference type="ChEBI" id="CHEBI:15377"/>
        <dbReference type="ChEBI" id="CHEBI:30879"/>
        <dbReference type="ChEBI" id="CHEBI:43474"/>
        <dbReference type="ChEBI" id="CHEBI:67140"/>
        <dbReference type="EC" id="3.1.3.2"/>
    </reaction>
</comment>
<evidence type="ECO:0000259" key="4">
    <source>
        <dbReference type="Pfam" id="PF00149"/>
    </source>
</evidence>
<feature type="domain" description="Purple acid phosphatase C-terminal" evidence="5">
    <location>
        <begin position="363"/>
        <end position="421"/>
    </location>
</feature>
<evidence type="ECO:0000259" key="6">
    <source>
        <dbReference type="Pfam" id="PF16656"/>
    </source>
</evidence>
<evidence type="ECO:0000256" key="2">
    <source>
        <dbReference type="ARBA" id="ARBA00023180"/>
    </source>
</evidence>
<comment type="similarity">
    <text evidence="3">Belongs to the metallophosphoesterase superfamily. Purple acid phosphatase family.</text>
</comment>
<dbReference type="InterPro" id="IPR041792">
    <property type="entry name" value="MPP_PAP"/>
</dbReference>
<dbReference type="Proteomes" id="UP000001593">
    <property type="component" value="Unassembled WGS sequence"/>
</dbReference>
<evidence type="ECO:0000313" key="7">
    <source>
        <dbReference type="EMBL" id="EDO41232.1"/>
    </source>
</evidence>
<dbReference type="HOGENOM" id="CLU_013387_5_0_1"/>
<dbReference type="EMBL" id="DS469580">
    <property type="protein sequence ID" value="EDO41232.1"/>
    <property type="molecule type" value="Genomic_DNA"/>
</dbReference>
<reference evidence="7 8" key="1">
    <citation type="journal article" date="2007" name="Science">
        <title>Sea anemone genome reveals ancestral eumetazoan gene repertoire and genomic organization.</title>
        <authorList>
            <person name="Putnam N.H."/>
            <person name="Srivastava M."/>
            <person name="Hellsten U."/>
            <person name="Dirks B."/>
            <person name="Chapman J."/>
            <person name="Salamov A."/>
            <person name="Terry A."/>
            <person name="Shapiro H."/>
            <person name="Lindquist E."/>
            <person name="Kapitonov V.V."/>
            <person name="Jurka J."/>
            <person name="Genikhovich G."/>
            <person name="Grigoriev I.V."/>
            <person name="Lucas S.M."/>
            <person name="Steele R.E."/>
            <person name="Finnerty J.R."/>
            <person name="Technau U."/>
            <person name="Martindale M.Q."/>
            <person name="Rokhsar D.S."/>
        </authorList>
    </citation>
    <scope>NUCLEOTIDE SEQUENCE [LARGE SCALE GENOMIC DNA]</scope>
    <source>
        <strain evidence="8">CH2 X CH6</strain>
    </source>
</reference>
<feature type="domain" description="Purple acid phosphatase N-terminal" evidence="6">
    <location>
        <begin position="29"/>
        <end position="122"/>
    </location>
</feature>
<dbReference type="OMA" id="LTEMMEP"/>
<dbReference type="EC" id="3.1.3.2" evidence="3"/>
<dbReference type="InterPro" id="IPR004843">
    <property type="entry name" value="Calcineurin-like_PHP"/>
</dbReference>
<evidence type="ECO:0000259" key="5">
    <source>
        <dbReference type="Pfam" id="PF14008"/>
    </source>
</evidence>
<dbReference type="InterPro" id="IPR015914">
    <property type="entry name" value="PAPs_N"/>
</dbReference>
<keyword evidence="2" id="KW-0325">Glycoprotein</keyword>
<dbReference type="Pfam" id="PF00149">
    <property type="entry name" value="Metallophos"/>
    <property type="match status" value="1"/>
</dbReference>
<organism evidence="7 8">
    <name type="scientific">Nematostella vectensis</name>
    <name type="common">Starlet sea anemone</name>
    <dbReference type="NCBI Taxonomy" id="45351"/>
    <lineage>
        <taxon>Eukaryota</taxon>
        <taxon>Metazoa</taxon>
        <taxon>Cnidaria</taxon>
        <taxon>Anthozoa</taxon>
        <taxon>Hexacorallia</taxon>
        <taxon>Actiniaria</taxon>
        <taxon>Edwardsiidae</taxon>
        <taxon>Nematostella</taxon>
    </lineage>
</organism>
<dbReference type="PANTHER" id="PTHR45867:SF10">
    <property type="entry name" value="PURPLE ACID PHOSPHATASE"/>
    <property type="match status" value="1"/>
</dbReference>
<feature type="signal peptide" evidence="3">
    <location>
        <begin position="1"/>
        <end position="23"/>
    </location>
</feature>
<keyword evidence="8" id="KW-1185">Reference proteome</keyword>
<evidence type="ECO:0000256" key="3">
    <source>
        <dbReference type="RuleBase" id="RU361203"/>
    </source>
</evidence>
<dbReference type="Gene3D" id="2.60.40.380">
    <property type="entry name" value="Purple acid phosphatase-like, N-terminal"/>
    <property type="match status" value="1"/>
</dbReference>
<dbReference type="SUPFAM" id="SSF56300">
    <property type="entry name" value="Metallo-dependent phosphatases"/>
    <property type="match status" value="1"/>
</dbReference>
<dbReference type="InParanoid" id="A7S4Y3"/>
<keyword evidence="1 3" id="KW-0732">Signal</keyword>
<gene>
    <name evidence="7" type="ORF">NEMVEDRAFT_v1g206870</name>
</gene>
<protein>
    <recommendedName>
        <fullName evidence="3">Purple acid phosphatase</fullName>
        <ecNumber evidence="3">3.1.3.2</ecNumber>
    </recommendedName>
</protein>